<organism evidence="1 2">
    <name type="scientific">Crepidotus variabilis</name>
    <dbReference type="NCBI Taxonomy" id="179855"/>
    <lineage>
        <taxon>Eukaryota</taxon>
        <taxon>Fungi</taxon>
        <taxon>Dikarya</taxon>
        <taxon>Basidiomycota</taxon>
        <taxon>Agaricomycotina</taxon>
        <taxon>Agaricomycetes</taxon>
        <taxon>Agaricomycetidae</taxon>
        <taxon>Agaricales</taxon>
        <taxon>Agaricineae</taxon>
        <taxon>Crepidotaceae</taxon>
        <taxon>Crepidotus</taxon>
    </lineage>
</organism>
<evidence type="ECO:0000313" key="1">
    <source>
        <dbReference type="EMBL" id="KAF9528835.1"/>
    </source>
</evidence>
<comment type="caution">
    <text evidence="1">The sequence shown here is derived from an EMBL/GenBank/DDBJ whole genome shotgun (WGS) entry which is preliminary data.</text>
</comment>
<accession>A0A9P6EH48</accession>
<name>A0A9P6EH48_9AGAR</name>
<evidence type="ECO:0000313" key="2">
    <source>
        <dbReference type="Proteomes" id="UP000807306"/>
    </source>
</evidence>
<dbReference type="EMBL" id="MU157850">
    <property type="protein sequence ID" value="KAF9528835.1"/>
    <property type="molecule type" value="Genomic_DNA"/>
</dbReference>
<protein>
    <submittedName>
        <fullName evidence="1">Uncharacterized protein</fullName>
    </submittedName>
</protein>
<reference evidence="1" key="1">
    <citation type="submission" date="2020-11" db="EMBL/GenBank/DDBJ databases">
        <authorList>
            <consortium name="DOE Joint Genome Institute"/>
            <person name="Ahrendt S."/>
            <person name="Riley R."/>
            <person name="Andreopoulos W."/>
            <person name="Labutti K."/>
            <person name="Pangilinan J."/>
            <person name="Ruiz-Duenas F.J."/>
            <person name="Barrasa J.M."/>
            <person name="Sanchez-Garcia M."/>
            <person name="Camarero S."/>
            <person name="Miyauchi S."/>
            <person name="Serrano A."/>
            <person name="Linde D."/>
            <person name="Babiker R."/>
            <person name="Drula E."/>
            <person name="Ayuso-Fernandez I."/>
            <person name="Pacheco R."/>
            <person name="Padilla G."/>
            <person name="Ferreira P."/>
            <person name="Barriuso J."/>
            <person name="Kellner H."/>
            <person name="Castanera R."/>
            <person name="Alfaro M."/>
            <person name="Ramirez L."/>
            <person name="Pisabarro A.G."/>
            <person name="Kuo A."/>
            <person name="Tritt A."/>
            <person name="Lipzen A."/>
            <person name="He G."/>
            <person name="Yan M."/>
            <person name="Ng V."/>
            <person name="Cullen D."/>
            <person name="Martin F."/>
            <person name="Rosso M.-N."/>
            <person name="Henrissat B."/>
            <person name="Hibbett D."/>
            <person name="Martinez A.T."/>
            <person name="Grigoriev I.V."/>
        </authorList>
    </citation>
    <scope>NUCLEOTIDE SEQUENCE</scope>
    <source>
        <strain evidence="1">CBS 506.95</strain>
    </source>
</reference>
<dbReference type="AlphaFoldDB" id="A0A9P6EH48"/>
<dbReference type="Proteomes" id="UP000807306">
    <property type="component" value="Unassembled WGS sequence"/>
</dbReference>
<keyword evidence="2" id="KW-1185">Reference proteome</keyword>
<sequence length="79" mass="8857">MCKHEIIGDFYRGCGHFHGRYYTGCIIDCKNDKCKTSGSHKHKSASNCGCAEVIDDDRRVQNMFQIPFPECGHGASTSR</sequence>
<dbReference type="OrthoDB" id="3197992at2759"/>
<proteinExistence type="predicted"/>
<gene>
    <name evidence="1" type="ORF">CPB83DRAFT_813401</name>
</gene>